<keyword evidence="2" id="KW-1185">Reference proteome</keyword>
<reference evidence="1" key="1">
    <citation type="submission" date="2020-05" db="UniProtKB">
        <authorList>
            <consortium name="EnsemblMetazoa"/>
        </authorList>
    </citation>
    <scope>IDENTIFICATION</scope>
    <source>
        <strain evidence="1">TTRI</strain>
    </source>
</reference>
<evidence type="ECO:0000313" key="1">
    <source>
        <dbReference type="EnsemblMetazoa" id="GAUT021122-PA"/>
    </source>
</evidence>
<proteinExistence type="predicted"/>
<evidence type="ECO:0000313" key="2">
    <source>
        <dbReference type="Proteomes" id="UP000078200"/>
    </source>
</evidence>
<dbReference type="VEuPathDB" id="VectorBase:GAUT021122"/>
<accession>A0A1A9UZR9</accession>
<protein>
    <submittedName>
        <fullName evidence="1">Uncharacterized protein</fullName>
    </submittedName>
</protein>
<dbReference type="EnsemblMetazoa" id="GAUT021122-RA">
    <property type="protein sequence ID" value="GAUT021122-PA"/>
    <property type="gene ID" value="GAUT021122"/>
</dbReference>
<name>A0A1A9UZR9_GLOAU</name>
<dbReference type="AlphaFoldDB" id="A0A1A9UZR9"/>
<sequence>MFKKSCGYMDHYGTMLKWVRKDIKDMSVKISTELIKSSDAEVDIQTPISQHCFAYSSTLKDLNDSGIDSRRLSIRDSRHFMIIEKSQGCVLKRKALGWAKK</sequence>
<organism evidence="1 2">
    <name type="scientific">Glossina austeni</name>
    <name type="common">Savannah tsetse fly</name>
    <dbReference type="NCBI Taxonomy" id="7395"/>
    <lineage>
        <taxon>Eukaryota</taxon>
        <taxon>Metazoa</taxon>
        <taxon>Ecdysozoa</taxon>
        <taxon>Arthropoda</taxon>
        <taxon>Hexapoda</taxon>
        <taxon>Insecta</taxon>
        <taxon>Pterygota</taxon>
        <taxon>Neoptera</taxon>
        <taxon>Endopterygota</taxon>
        <taxon>Diptera</taxon>
        <taxon>Brachycera</taxon>
        <taxon>Muscomorpha</taxon>
        <taxon>Hippoboscoidea</taxon>
        <taxon>Glossinidae</taxon>
        <taxon>Glossina</taxon>
    </lineage>
</organism>
<dbReference type="Proteomes" id="UP000078200">
    <property type="component" value="Unassembled WGS sequence"/>
</dbReference>